<proteinExistence type="predicted"/>
<protein>
    <submittedName>
        <fullName evidence="1">Uncharacterized protein</fullName>
    </submittedName>
</protein>
<feature type="non-terminal residue" evidence="1">
    <location>
        <position position="124"/>
    </location>
</feature>
<reference evidence="1" key="1">
    <citation type="journal article" date="2015" name="Nature">
        <title>Complex archaea that bridge the gap between prokaryotes and eukaryotes.</title>
        <authorList>
            <person name="Spang A."/>
            <person name="Saw J.H."/>
            <person name="Jorgensen S.L."/>
            <person name="Zaremba-Niedzwiedzka K."/>
            <person name="Martijn J."/>
            <person name="Lind A.E."/>
            <person name="van Eijk R."/>
            <person name="Schleper C."/>
            <person name="Guy L."/>
            <person name="Ettema T.J."/>
        </authorList>
    </citation>
    <scope>NUCLEOTIDE SEQUENCE</scope>
</reference>
<dbReference type="AlphaFoldDB" id="A0A0F8WH25"/>
<name>A0A0F8WH25_9ZZZZ</name>
<sequence>MKRWKRILLGAMIVGFSWAGIASAVTIRNGPAGDSQQELVVKALRDNLNTDGSWTDLGAVTTVDINGGTIDGATIGASSATTGAFTTLTSTGAVTEGGTSTTTISDAGTATQALAIEIIHETSG</sequence>
<evidence type="ECO:0000313" key="1">
    <source>
        <dbReference type="EMBL" id="KKK55888.1"/>
    </source>
</evidence>
<accession>A0A0F8WH25</accession>
<dbReference type="EMBL" id="LAZR01065273">
    <property type="protein sequence ID" value="KKK55888.1"/>
    <property type="molecule type" value="Genomic_DNA"/>
</dbReference>
<organism evidence="1">
    <name type="scientific">marine sediment metagenome</name>
    <dbReference type="NCBI Taxonomy" id="412755"/>
    <lineage>
        <taxon>unclassified sequences</taxon>
        <taxon>metagenomes</taxon>
        <taxon>ecological metagenomes</taxon>
    </lineage>
</organism>
<gene>
    <name evidence="1" type="ORF">LCGC14_3070030</name>
</gene>
<comment type="caution">
    <text evidence="1">The sequence shown here is derived from an EMBL/GenBank/DDBJ whole genome shotgun (WGS) entry which is preliminary data.</text>
</comment>